<evidence type="ECO:0000313" key="2">
    <source>
        <dbReference type="WBParaSite" id="JU765_v2.g14291.t1"/>
    </source>
</evidence>
<reference evidence="2" key="1">
    <citation type="submission" date="2022-11" db="UniProtKB">
        <authorList>
            <consortium name="WormBaseParasite"/>
        </authorList>
    </citation>
    <scope>IDENTIFICATION</scope>
</reference>
<organism evidence="1 2">
    <name type="scientific">Panagrolaimus sp. JU765</name>
    <dbReference type="NCBI Taxonomy" id="591449"/>
    <lineage>
        <taxon>Eukaryota</taxon>
        <taxon>Metazoa</taxon>
        <taxon>Ecdysozoa</taxon>
        <taxon>Nematoda</taxon>
        <taxon>Chromadorea</taxon>
        <taxon>Rhabditida</taxon>
        <taxon>Tylenchina</taxon>
        <taxon>Panagrolaimomorpha</taxon>
        <taxon>Panagrolaimoidea</taxon>
        <taxon>Panagrolaimidae</taxon>
        <taxon>Panagrolaimus</taxon>
    </lineage>
</organism>
<sequence length="216" mass="23096">MVKIVAAFTILFLALKTSEAALGFDAINTISSATFTCLKNAGHSFFVGRVSRSNGKVDTQGIQNIITARKAGFSDVDGYIFPCLSSSCPSAASQVTSAINALKNAGATIGKLWLDVEILSWPSSHTSNRAFIESMANTAVGLGYSVGIYSNYNNWQSIVGADYTGVSKYPLWWARYNGVADLSTGWSAFGGWSKPTIHQYAGDTTQCSLGLDKNFK</sequence>
<dbReference type="Proteomes" id="UP000887576">
    <property type="component" value="Unplaced"/>
</dbReference>
<evidence type="ECO:0000313" key="1">
    <source>
        <dbReference type="Proteomes" id="UP000887576"/>
    </source>
</evidence>
<dbReference type="WBParaSite" id="JU765_v2.g14291.t1">
    <property type="protein sequence ID" value="JU765_v2.g14291.t1"/>
    <property type="gene ID" value="JU765_v2.g14291"/>
</dbReference>
<proteinExistence type="predicted"/>
<name>A0AC34QA27_9BILA</name>
<accession>A0AC34QA27</accession>
<protein>
    <submittedName>
        <fullName evidence="2">Lysozyme</fullName>
    </submittedName>
</protein>